<dbReference type="EMBL" id="BSNL01000001">
    <property type="protein sequence ID" value="GLQ26705.1"/>
    <property type="molecule type" value="Genomic_DNA"/>
</dbReference>
<proteinExistence type="predicted"/>
<accession>A0ABQ5VI10</accession>
<comment type="caution">
    <text evidence="7">The sequence shown here is derived from an EMBL/GenBank/DDBJ whole genome shotgun (WGS) entry which is preliminary data.</text>
</comment>
<feature type="transmembrane region" description="Helical" evidence="5">
    <location>
        <begin position="40"/>
        <end position="61"/>
    </location>
</feature>
<dbReference type="Proteomes" id="UP001161388">
    <property type="component" value="Unassembled WGS sequence"/>
</dbReference>
<feature type="domain" description="HTTM-like" evidence="6">
    <location>
        <begin position="2"/>
        <end position="223"/>
    </location>
</feature>
<evidence type="ECO:0000256" key="1">
    <source>
        <dbReference type="ARBA" id="ARBA00004127"/>
    </source>
</evidence>
<dbReference type="RefSeq" id="WP_284372125.1">
    <property type="nucleotide sequence ID" value="NZ_BSNL01000001.1"/>
</dbReference>
<keyword evidence="4 5" id="KW-0472">Membrane</keyword>
<keyword evidence="3 5" id="KW-1133">Transmembrane helix</keyword>
<name>A0ABQ5VI10_9RHOB</name>
<dbReference type="SMART" id="SM00752">
    <property type="entry name" value="HTTM"/>
    <property type="match status" value="1"/>
</dbReference>
<evidence type="ECO:0000259" key="6">
    <source>
        <dbReference type="SMART" id="SM00752"/>
    </source>
</evidence>
<feature type="transmembrane region" description="Helical" evidence="5">
    <location>
        <begin position="158"/>
        <end position="178"/>
    </location>
</feature>
<evidence type="ECO:0000256" key="3">
    <source>
        <dbReference type="ARBA" id="ARBA00022989"/>
    </source>
</evidence>
<evidence type="ECO:0000313" key="8">
    <source>
        <dbReference type="Proteomes" id="UP001161388"/>
    </source>
</evidence>
<evidence type="ECO:0000256" key="5">
    <source>
        <dbReference type="SAM" id="Phobius"/>
    </source>
</evidence>
<evidence type="ECO:0000256" key="4">
    <source>
        <dbReference type="ARBA" id="ARBA00023136"/>
    </source>
</evidence>
<evidence type="ECO:0000256" key="2">
    <source>
        <dbReference type="ARBA" id="ARBA00022692"/>
    </source>
</evidence>
<gene>
    <name evidence="7" type="ORF">GCM10007927_15080</name>
</gene>
<comment type="subcellular location">
    <subcellularLocation>
        <location evidence="1">Endomembrane system</location>
        <topology evidence="1">Multi-pass membrane protein</topology>
    </subcellularLocation>
</comment>
<dbReference type="Pfam" id="PF05090">
    <property type="entry name" value="HTTM"/>
    <property type="match status" value="1"/>
</dbReference>
<sequence>MTFDLALRLTEILLALAFLQQCSEHILWSGETRWLFVPRAVLSCVLLTGLYSPWVLLALSLHSVLVLHRFNGPYNGGSDRMGLLVLYCLCLSQLLPAGLPGEAAFGYLGMQVILSYFISGWVKIVNPEWRSGRALRDVFSFSAYPVSEDLRGFARRPLLLWAMSWAVMGFELVFPLALLHPATLYLALGVAAGFHLANACLFGLNRFVWFWIASYPSILWLQGRLIDSF</sequence>
<feature type="transmembrane region" description="Helical" evidence="5">
    <location>
        <begin position="105"/>
        <end position="126"/>
    </location>
</feature>
<dbReference type="InterPro" id="IPR053934">
    <property type="entry name" value="HTTM_dom"/>
</dbReference>
<reference evidence="7" key="1">
    <citation type="journal article" date="2014" name="Int. J. Syst. Evol. Microbiol.">
        <title>Complete genome of a new Firmicutes species belonging to the dominant human colonic microbiota ('Ruminococcus bicirculans') reveals two chromosomes and a selective capacity to utilize plant glucans.</title>
        <authorList>
            <consortium name="NISC Comparative Sequencing Program"/>
            <person name="Wegmann U."/>
            <person name="Louis P."/>
            <person name="Goesmann A."/>
            <person name="Henrissat B."/>
            <person name="Duncan S.H."/>
            <person name="Flint H.J."/>
        </authorList>
    </citation>
    <scope>NUCLEOTIDE SEQUENCE</scope>
    <source>
        <strain evidence="7">NBRC 109915</strain>
    </source>
</reference>
<dbReference type="InterPro" id="IPR011020">
    <property type="entry name" value="HTTM-like"/>
</dbReference>
<evidence type="ECO:0000313" key="7">
    <source>
        <dbReference type="EMBL" id="GLQ26705.1"/>
    </source>
</evidence>
<protein>
    <submittedName>
        <fullName evidence="7">HTTM domain-containing protein</fullName>
    </submittedName>
</protein>
<keyword evidence="2 5" id="KW-0812">Transmembrane</keyword>
<feature type="transmembrane region" description="Helical" evidence="5">
    <location>
        <begin position="184"/>
        <end position="204"/>
    </location>
</feature>
<organism evidence="7 8">
    <name type="scientific">Sulfitobacter pacificus</name>
    <dbReference type="NCBI Taxonomy" id="1499314"/>
    <lineage>
        <taxon>Bacteria</taxon>
        <taxon>Pseudomonadati</taxon>
        <taxon>Pseudomonadota</taxon>
        <taxon>Alphaproteobacteria</taxon>
        <taxon>Rhodobacterales</taxon>
        <taxon>Roseobacteraceae</taxon>
        <taxon>Sulfitobacter</taxon>
    </lineage>
</organism>
<keyword evidence="8" id="KW-1185">Reference proteome</keyword>
<reference evidence="7" key="2">
    <citation type="submission" date="2023-01" db="EMBL/GenBank/DDBJ databases">
        <title>Draft genome sequence of Sulfitobacter pacificus strain NBRC 109915.</title>
        <authorList>
            <person name="Sun Q."/>
            <person name="Mori K."/>
        </authorList>
    </citation>
    <scope>NUCLEOTIDE SEQUENCE</scope>
    <source>
        <strain evidence="7">NBRC 109915</strain>
    </source>
</reference>